<dbReference type="Proteomes" id="UP000826656">
    <property type="component" value="Unassembled WGS sequence"/>
</dbReference>
<organism evidence="1 2">
    <name type="scientific">Solanum tuberosum</name>
    <name type="common">Potato</name>
    <dbReference type="NCBI Taxonomy" id="4113"/>
    <lineage>
        <taxon>Eukaryota</taxon>
        <taxon>Viridiplantae</taxon>
        <taxon>Streptophyta</taxon>
        <taxon>Embryophyta</taxon>
        <taxon>Tracheophyta</taxon>
        <taxon>Spermatophyta</taxon>
        <taxon>Magnoliopsida</taxon>
        <taxon>eudicotyledons</taxon>
        <taxon>Gunneridae</taxon>
        <taxon>Pentapetalae</taxon>
        <taxon>asterids</taxon>
        <taxon>lamiids</taxon>
        <taxon>Solanales</taxon>
        <taxon>Solanaceae</taxon>
        <taxon>Solanoideae</taxon>
        <taxon>Solaneae</taxon>
        <taxon>Solanum</taxon>
    </lineage>
</organism>
<protein>
    <submittedName>
        <fullName evidence="1">Uncharacterized protein</fullName>
    </submittedName>
</protein>
<proteinExistence type="predicted"/>
<sequence>MELGKIIQATEVVNFMTEENKLITVAPETENDKFILPFTAWRRDDSYLMFCFFSKFEFHAAMFSLLDLNMFYSSGGAWI</sequence>
<dbReference type="EMBL" id="JAIVGD010000019">
    <property type="protein sequence ID" value="KAH0747937.1"/>
    <property type="molecule type" value="Genomic_DNA"/>
</dbReference>
<keyword evidence="2" id="KW-1185">Reference proteome</keyword>
<comment type="caution">
    <text evidence="1">The sequence shown here is derived from an EMBL/GenBank/DDBJ whole genome shotgun (WGS) entry which is preliminary data.</text>
</comment>
<accession>A0ABQ7UFZ8</accession>
<reference evidence="1 2" key="1">
    <citation type="journal article" date="2021" name="bioRxiv">
        <title>Chromosome-scale and haplotype-resolved genome assembly of a tetraploid potato cultivar.</title>
        <authorList>
            <person name="Sun H."/>
            <person name="Jiao W.-B."/>
            <person name="Krause K."/>
            <person name="Campoy J.A."/>
            <person name="Goel M."/>
            <person name="Folz-Donahue K."/>
            <person name="Kukat C."/>
            <person name="Huettel B."/>
            <person name="Schneeberger K."/>
        </authorList>
    </citation>
    <scope>NUCLEOTIDE SEQUENCE [LARGE SCALE GENOMIC DNA]</scope>
    <source>
        <strain evidence="1">SolTubOtavaFocal</strain>
        <tissue evidence="1">Leaves</tissue>
    </source>
</reference>
<gene>
    <name evidence="1" type="ORF">KY290_027169</name>
</gene>
<evidence type="ECO:0000313" key="1">
    <source>
        <dbReference type="EMBL" id="KAH0747937.1"/>
    </source>
</evidence>
<evidence type="ECO:0000313" key="2">
    <source>
        <dbReference type="Proteomes" id="UP000826656"/>
    </source>
</evidence>
<name>A0ABQ7UFZ8_SOLTU</name>